<evidence type="ECO:0000256" key="4">
    <source>
        <dbReference type="ARBA" id="ARBA00022679"/>
    </source>
</evidence>
<dbReference type="EC" id="2.3.2.26" evidence="3"/>
<evidence type="ECO:0000313" key="9">
    <source>
        <dbReference type="EMBL" id="KAL2040945.1"/>
    </source>
</evidence>
<keyword evidence="5 6" id="KW-0833">Ubl conjugation pathway</keyword>
<dbReference type="InterPro" id="IPR035983">
    <property type="entry name" value="Hect_E3_ubiquitin_ligase"/>
</dbReference>
<dbReference type="SMART" id="SM00015">
    <property type="entry name" value="IQ"/>
    <property type="match status" value="1"/>
</dbReference>
<evidence type="ECO:0000256" key="3">
    <source>
        <dbReference type="ARBA" id="ARBA00012485"/>
    </source>
</evidence>
<dbReference type="PROSITE" id="PS50237">
    <property type="entry name" value="HECT"/>
    <property type="match status" value="1"/>
</dbReference>
<dbReference type="Pfam" id="PF00632">
    <property type="entry name" value="HECT"/>
    <property type="match status" value="1"/>
</dbReference>
<evidence type="ECO:0000256" key="6">
    <source>
        <dbReference type="PROSITE-ProRule" id="PRU00104"/>
    </source>
</evidence>
<comment type="caution">
    <text evidence="9">The sequence shown here is derived from an EMBL/GenBank/DDBJ whole genome shotgun (WGS) entry which is preliminary data.</text>
</comment>
<evidence type="ECO:0000256" key="5">
    <source>
        <dbReference type="ARBA" id="ARBA00022786"/>
    </source>
</evidence>
<reference evidence="9 10" key="1">
    <citation type="submission" date="2024-09" db="EMBL/GenBank/DDBJ databases">
        <title>Rethinking Asexuality: The Enigmatic Case of Functional Sexual Genes in Lepraria (Stereocaulaceae).</title>
        <authorList>
            <person name="Doellman M."/>
            <person name="Sun Y."/>
            <person name="Barcenas-Pena A."/>
            <person name="Lumbsch H.T."/>
            <person name="Grewe F."/>
        </authorList>
    </citation>
    <scope>NUCLEOTIDE SEQUENCE [LARGE SCALE GENOMIC DNA]</scope>
    <source>
        <strain evidence="9 10">Mercado 3170</strain>
    </source>
</reference>
<feature type="compositionally biased region" description="Polar residues" evidence="7">
    <location>
        <begin position="34"/>
        <end position="43"/>
    </location>
</feature>
<feature type="compositionally biased region" description="Polar residues" evidence="7">
    <location>
        <begin position="51"/>
        <end position="62"/>
    </location>
</feature>
<gene>
    <name evidence="9" type="ORF">N7G274_006403</name>
</gene>
<evidence type="ECO:0000256" key="2">
    <source>
        <dbReference type="ARBA" id="ARBA00004906"/>
    </source>
</evidence>
<dbReference type="SUPFAM" id="SSF56204">
    <property type="entry name" value="Hect, E3 ligase catalytic domain"/>
    <property type="match status" value="1"/>
</dbReference>
<comment type="pathway">
    <text evidence="2">Protein modification; protein ubiquitination.</text>
</comment>
<evidence type="ECO:0000259" key="8">
    <source>
        <dbReference type="PROSITE" id="PS50237"/>
    </source>
</evidence>
<dbReference type="InterPro" id="IPR044611">
    <property type="entry name" value="E3A/B/C-like"/>
</dbReference>
<dbReference type="SMART" id="SM00119">
    <property type="entry name" value="HECTc"/>
    <property type="match status" value="1"/>
</dbReference>
<feature type="domain" description="HECT" evidence="8">
    <location>
        <begin position="854"/>
        <end position="1232"/>
    </location>
</feature>
<feature type="region of interest" description="Disordered" evidence="7">
    <location>
        <begin position="29"/>
        <end position="62"/>
    </location>
</feature>
<dbReference type="InterPro" id="IPR000048">
    <property type="entry name" value="IQ_motif_EF-hand-BS"/>
</dbReference>
<dbReference type="Gene3D" id="3.30.2410.10">
    <property type="entry name" value="Hect, E3 ligase catalytic domain"/>
    <property type="match status" value="1"/>
</dbReference>
<dbReference type="CDD" id="cd00078">
    <property type="entry name" value="HECTc"/>
    <property type="match status" value="1"/>
</dbReference>
<comment type="catalytic activity">
    <reaction evidence="1">
        <text>S-ubiquitinyl-[E2 ubiquitin-conjugating enzyme]-L-cysteine + [acceptor protein]-L-lysine = [E2 ubiquitin-conjugating enzyme]-L-cysteine + N(6)-ubiquitinyl-[acceptor protein]-L-lysine.</text>
        <dbReference type="EC" id="2.3.2.26"/>
    </reaction>
</comment>
<dbReference type="PANTHER" id="PTHR45700:SF2">
    <property type="entry name" value="UBIQUITIN-PROTEIN LIGASE E3C"/>
    <property type="match status" value="1"/>
</dbReference>
<dbReference type="Gene3D" id="3.90.1750.10">
    <property type="entry name" value="Hect, E3 ligase catalytic domains"/>
    <property type="match status" value="1"/>
</dbReference>
<dbReference type="Gene3D" id="3.30.2160.10">
    <property type="entry name" value="Hect, E3 ligase catalytic domain"/>
    <property type="match status" value="1"/>
</dbReference>
<organism evidence="9 10">
    <name type="scientific">Stereocaulon virgatum</name>
    <dbReference type="NCBI Taxonomy" id="373712"/>
    <lineage>
        <taxon>Eukaryota</taxon>
        <taxon>Fungi</taxon>
        <taxon>Dikarya</taxon>
        <taxon>Ascomycota</taxon>
        <taxon>Pezizomycotina</taxon>
        <taxon>Lecanoromycetes</taxon>
        <taxon>OSLEUM clade</taxon>
        <taxon>Lecanoromycetidae</taxon>
        <taxon>Lecanorales</taxon>
        <taxon>Lecanorineae</taxon>
        <taxon>Stereocaulaceae</taxon>
        <taxon>Stereocaulon</taxon>
    </lineage>
</organism>
<dbReference type="Proteomes" id="UP001590950">
    <property type="component" value="Unassembled WGS sequence"/>
</dbReference>
<keyword evidence="10" id="KW-1185">Reference proteome</keyword>
<evidence type="ECO:0000313" key="10">
    <source>
        <dbReference type="Proteomes" id="UP001590950"/>
    </source>
</evidence>
<dbReference type="PROSITE" id="PS50096">
    <property type="entry name" value="IQ"/>
    <property type="match status" value="1"/>
</dbReference>
<name>A0ABR4A669_9LECA</name>
<feature type="active site" description="Glycyl thioester intermediate" evidence="6">
    <location>
        <position position="1200"/>
    </location>
</feature>
<keyword evidence="4" id="KW-0808">Transferase</keyword>
<dbReference type="InterPro" id="IPR000569">
    <property type="entry name" value="HECT_dom"/>
</dbReference>
<evidence type="ECO:0000256" key="7">
    <source>
        <dbReference type="SAM" id="MobiDB-lite"/>
    </source>
</evidence>
<dbReference type="PANTHER" id="PTHR45700">
    <property type="entry name" value="UBIQUITIN-PROTEIN LIGASE E3C"/>
    <property type="match status" value="1"/>
</dbReference>
<sequence length="1232" mass="139057">MTTTSSYSASGVYSVSIAQMFPSFTGSARPRRQVNLSGRNNNPFAALPGSRPSSSPQSTQNALVLAQQERLLRQQERERPPAATRIQKTWRGHRERKEAKRCWRREWDYKERWDPEKFPAAQGQSSWQAVSASTPYTSEEECLSSLRLLIQFASPRDEEDMQRLYYFALRYIRSIPAQSSSCPPDVRIHLLLRLAKLSLAALSSRQTKQLPSFVVDSLLALLRHLVATIPEQLASYSNLFYRTLAGIVMERQNKNLEFVKTIIIGLLKSNTSRTLLVYEAFACEFLTIAELPVIFGSLGDFVRATKYEALASALSQLLSPSSQIDILHLKSRESLLWLLAYFIYFRRGAYSEKHRTTELPDAEYVNIVSRLISFLADDIGARIDATGDASVAVSISTSSERTAKSLPSFVRSEISTLINQENVSSLLANIDVVPILGTGTTGTPNEASAVASYALTLLRAFPRRGDEIRMWLYRGSTLRQAQPARAGANMPAIKFFYRATSRTSIFEKISKDPHETVSMLRPDKVRSQANKSPLPMTAESRDQQWRVILLFLELYTFVLKVMDDEEFLSGSSESDDQWSCTRQSALPLDQVKELTIFLKNLAFSMHWNTAEIAGIEATEAKTSLAEYFGGSKTGQPEKGQDESPAKFAEMSVAGVSGMTLGYMKGMVTGVLRMVYERDSRRKFMPKNHWLMTKYFEMDRFIAAVVAEEEEKHKIEQSYEADSEFKNDDQDEDTDGDEHYLIGTQHTQHIRNAARLRRQQQKASRKKYLQSVTPRLEILQNMPFFIPFATRVQIFRQFVALDQIRRRGTSDPDEWRFALMNSLAPAAINSYRAKVRRENIFDDAYAQFYDLGEGLKEPIQIRFVDKFDTVEEGIDGGGVTKEFLTSITNEAFGASNGLEALFIESDQHLLYPNPVSIEERKVTLQQAIVDERSSDWKENIRDLLRRYEFLGRIIGKCLYEGILVDIHFAPFFLLKWALTGGSGSPGKDSGYRANLNDLRDLDEGLYQGLLQLKNYNGNVEDVFSLNFAVTDTIRISPTETKSITRELCNKGASISVTNENRPVYIAYIAKHRLQAQPYEQTSAFLKGLGTIISPSWLSMFNQSELQTLVGGASTDINVSDLRANTQYGGIYAIGDDGIEHPSVQMFWKVMESLDDADRKKVLKFVTSTPRAPLLGFGNLNPRFSIRDSGSDQTRLPSTSTCVNLLKLPVYRDEKVLKERLLYSVNSGAGFNLS</sequence>
<dbReference type="CDD" id="cd23767">
    <property type="entry name" value="IQCD"/>
    <property type="match status" value="1"/>
</dbReference>
<dbReference type="EMBL" id="JBEFKJ010000019">
    <property type="protein sequence ID" value="KAL2040945.1"/>
    <property type="molecule type" value="Genomic_DNA"/>
</dbReference>
<accession>A0ABR4A669</accession>
<evidence type="ECO:0000256" key="1">
    <source>
        <dbReference type="ARBA" id="ARBA00000885"/>
    </source>
</evidence>
<proteinExistence type="predicted"/>
<protein>
    <recommendedName>
        <fullName evidence="3">HECT-type E3 ubiquitin transferase</fullName>
        <ecNumber evidence="3">2.3.2.26</ecNumber>
    </recommendedName>
</protein>